<keyword evidence="2" id="KW-1185">Reference proteome</keyword>
<name>A0A2N3HU11_9BACT</name>
<proteinExistence type="predicted"/>
<dbReference type="EMBL" id="MVDD01000013">
    <property type="protein sequence ID" value="PKQ61554.1"/>
    <property type="molecule type" value="Genomic_DNA"/>
</dbReference>
<evidence type="ECO:0000313" key="1">
    <source>
        <dbReference type="EMBL" id="PKQ61554.1"/>
    </source>
</evidence>
<gene>
    <name evidence="1" type="ORF">BZG02_15300</name>
</gene>
<protein>
    <submittedName>
        <fullName evidence="1">Uncharacterized protein</fullName>
    </submittedName>
</protein>
<sequence>MSSADQKMDIASIKIGSADQKWTLQVQKCALQIKNGLCRPKIGSAAVKTGIFSPEIIMYKYSSAINYPYFCFFYLNLCRAVLF</sequence>
<dbReference type="AlphaFoldDB" id="A0A2N3HU11"/>
<accession>A0A2N3HU11</accession>
<reference evidence="1 2" key="1">
    <citation type="journal article" date="2017" name="Front. Microbiol.">
        <title>Labilibaculum manganireducens gen. nov., sp. nov. and Labilibaculum filiforme sp. nov., Novel Bacteroidetes Isolated from Subsurface Sediments of the Baltic Sea.</title>
        <authorList>
            <person name="Vandieken V."/>
            <person name="Marshall I.P."/>
            <person name="Niemann H."/>
            <person name="Engelen B."/>
            <person name="Cypionka H."/>
        </authorList>
    </citation>
    <scope>NUCLEOTIDE SEQUENCE [LARGE SCALE GENOMIC DNA]</scope>
    <source>
        <strain evidence="1 2">59.16B</strain>
    </source>
</reference>
<evidence type="ECO:0000313" key="2">
    <source>
        <dbReference type="Proteomes" id="UP000233535"/>
    </source>
</evidence>
<comment type="caution">
    <text evidence="1">The sequence shown here is derived from an EMBL/GenBank/DDBJ whole genome shotgun (WGS) entry which is preliminary data.</text>
</comment>
<dbReference type="Proteomes" id="UP000233535">
    <property type="component" value="Unassembled WGS sequence"/>
</dbReference>
<organism evidence="1 2">
    <name type="scientific">Labilibaculum filiforme</name>
    <dbReference type="NCBI Taxonomy" id="1940526"/>
    <lineage>
        <taxon>Bacteria</taxon>
        <taxon>Pseudomonadati</taxon>
        <taxon>Bacteroidota</taxon>
        <taxon>Bacteroidia</taxon>
        <taxon>Marinilabiliales</taxon>
        <taxon>Marinifilaceae</taxon>
        <taxon>Labilibaculum</taxon>
    </lineage>
</organism>